<proteinExistence type="predicted"/>
<evidence type="ECO:0000313" key="4">
    <source>
        <dbReference type="Proteomes" id="UP000604117"/>
    </source>
</evidence>
<sequence length="215" mass="21813">MTVLLVAHGTRVTAGQEQIRALARRVGREHDVRLAYVDVQVPHVRDVAARLAGPAVVVPLLLTNGHHVRVDIAGAVDGADAVVAPALGADGALVGALVDRLAAAGPADAVVLAAAGSSDGRSRAEVSAVAAALPVPAVVAYAASATPSVPEAVRALRAAGARRVVVLAYLLADGRFHRALHRAGGDVVTPPLADHPVVVDRVLCLAGAQPLRRLP</sequence>
<dbReference type="InterPro" id="IPR002762">
    <property type="entry name" value="CbiX-like"/>
</dbReference>
<keyword evidence="2" id="KW-0456">Lyase</keyword>
<keyword evidence="1" id="KW-0479">Metal-binding</keyword>
<gene>
    <name evidence="3" type="ORF">Asi02nite_53560</name>
</gene>
<dbReference type="Proteomes" id="UP000604117">
    <property type="component" value="Unassembled WGS sequence"/>
</dbReference>
<comment type="caution">
    <text evidence="3">The sequence shown here is derived from an EMBL/GenBank/DDBJ whole genome shotgun (WGS) entry which is preliminary data.</text>
</comment>
<evidence type="ECO:0000256" key="1">
    <source>
        <dbReference type="ARBA" id="ARBA00022723"/>
    </source>
</evidence>
<evidence type="ECO:0000256" key="2">
    <source>
        <dbReference type="ARBA" id="ARBA00023239"/>
    </source>
</evidence>
<dbReference type="PANTHER" id="PTHR33542:SF5">
    <property type="entry name" value="FERROCHELATASE CHE1"/>
    <property type="match status" value="1"/>
</dbReference>
<organism evidence="3 4">
    <name type="scientific">Asanoa siamensis</name>
    <dbReference type="NCBI Taxonomy" id="926357"/>
    <lineage>
        <taxon>Bacteria</taxon>
        <taxon>Bacillati</taxon>
        <taxon>Actinomycetota</taxon>
        <taxon>Actinomycetes</taxon>
        <taxon>Micromonosporales</taxon>
        <taxon>Micromonosporaceae</taxon>
        <taxon>Asanoa</taxon>
    </lineage>
</organism>
<reference evidence="3 4" key="1">
    <citation type="submission" date="2021-01" db="EMBL/GenBank/DDBJ databases">
        <title>Whole genome shotgun sequence of Asanoa siamensis NBRC 107932.</title>
        <authorList>
            <person name="Komaki H."/>
            <person name="Tamura T."/>
        </authorList>
    </citation>
    <scope>NUCLEOTIDE SEQUENCE [LARGE SCALE GENOMIC DNA]</scope>
    <source>
        <strain evidence="3 4">NBRC 107932</strain>
    </source>
</reference>
<dbReference type="RefSeq" id="WP_203716679.1">
    <property type="nucleotide sequence ID" value="NZ_BONE01000049.1"/>
</dbReference>
<keyword evidence="4" id="KW-1185">Reference proteome</keyword>
<dbReference type="Pfam" id="PF01903">
    <property type="entry name" value="CbiX"/>
    <property type="match status" value="2"/>
</dbReference>
<dbReference type="CDD" id="cd03416">
    <property type="entry name" value="CbiX_SirB_N"/>
    <property type="match status" value="1"/>
</dbReference>
<evidence type="ECO:0000313" key="3">
    <source>
        <dbReference type="EMBL" id="GIF75838.1"/>
    </source>
</evidence>
<protein>
    <recommendedName>
        <fullName evidence="5">Sirohydrochlorin ferrochelatase</fullName>
    </recommendedName>
</protein>
<dbReference type="EMBL" id="BONE01000049">
    <property type="protein sequence ID" value="GIF75838.1"/>
    <property type="molecule type" value="Genomic_DNA"/>
</dbReference>
<accession>A0ABQ4CX17</accession>
<dbReference type="PANTHER" id="PTHR33542">
    <property type="entry name" value="SIROHYDROCHLORIN FERROCHELATASE, CHLOROPLASTIC"/>
    <property type="match status" value="1"/>
</dbReference>
<evidence type="ECO:0008006" key="5">
    <source>
        <dbReference type="Google" id="ProtNLM"/>
    </source>
</evidence>
<dbReference type="SUPFAM" id="SSF53800">
    <property type="entry name" value="Chelatase"/>
    <property type="match status" value="1"/>
</dbReference>
<dbReference type="Gene3D" id="3.40.50.1400">
    <property type="match status" value="2"/>
</dbReference>
<name>A0ABQ4CX17_9ACTN</name>
<dbReference type="InterPro" id="IPR050963">
    <property type="entry name" value="Sirohydro_Cobaltochel/CbiX"/>
</dbReference>